<keyword evidence="5" id="KW-0411">Iron-sulfur</keyword>
<reference evidence="8 9" key="1">
    <citation type="journal article" date="2021" name="Nat. Commun.">
        <title>Isolation of a member of the candidate phylum Atribacteria reveals a unique cell membrane structure.</title>
        <authorList>
            <person name="Taiki K."/>
            <person name="Nobu M.K."/>
            <person name="Kusada H."/>
            <person name="Meng X.-Y."/>
            <person name="Hosoki N."/>
            <person name="Uematsu K."/>
            <person name="Yoshioka H."/>
            <person name="Kamagata Y."/>
            <person name="Tamaki H."/>
        </authorList>
    </citation>
    <scope>NUCLEOTIDE SEQUENCE [LARGE SCALE GENOMIC DNA]</scope>
    <source>
        <strain evidence="8 9">RT761</strain>
    </source>
</reference>
<evidence type="ECO:0000259" key="7">
    <source>
        <dbReference type="Pfam" id="PF05681"/>
    </source>
</evidence>
<dbReference type="PANTHER" id="PTHR30389:SF17">
    <property type="entry name" value="L(+)-TARTRATE DEHYDRATASE SUBUNIT ALPHA-RELATED"/>
    <property type="match status" value="1"/>
</dbReference>
<dbReference type="GO" id="GO:0008730">
    <property type="term" value="F:L(+)-tartrate dehydratase activity"/>
    <property type="evidence" value="ECO:0007669"/>
    <property type="project" value="UniProtKB-EC"/>
</dbReference>
<gene>
    <name evidence="8" type="primary">ttdA</name>
    <name evidence="8" type="ORF">RT761_00364</name>
</gene>
<proteinExistence type="inferred from homology"/>
<evidence type="ECO:0000256" key="6">
    <source>
        <dbReference type="ARBA" id="ARBA00023239"/>
    </source>
</evidence>
<dbReference type="AlphaFoldDB" id="A0A7T1F1X6"/>
<protein>
    <submittedName>
        <fullName evidence="8">L(+)-tartrate dehydratase subunit alpha</fullName>
        <ecNumber evidence="8">4.2.1.32</ecNumber>
    </submittedName>
</protein>
<name>A0A7T1F1X6_ATRLM</name>
<dbReference type="InterPro" id="IPR051208">
    <property type="entry name" value="Class-I_Fumarase/Tartrate_DH"/>
</dbReference>
<dbReference type="PANTHER" id="PTHR30389">
    <property type="entry name" value="FUMARATE HYDRATASE-RELATED"/>
    <property type="match status" value="1"/>
</dbReference>
<comment type="similarity">
    <text evidence="1">Belongs to the class-I fumarase family.</text>
</comment>
<dbReference type="RefSeq" id="WP_218112394.1">
    <property type="nucleotide sequence ID" value="NZ_CP065383.1"/>
</dbReference>
<dbReference type="GO" id="GO:0051539">
    <property type="term" value="F:4 iron, 4 sulfur cluster binding"/>
    <property type="evidence" value="ECO:0007669"/>
    <property type="project" value="UniProtKB-KW"/>
</dbReference>
<evidence type="ECO:0000256" key="2">
    <source>
        <dbReference type="ARBA" id="ARBA00022485"/>
    </source>
</evidence>
<evidence type="ECO:0000256" key="3">
    <source>
        <dbReference type="ARBA" id="ARBA00022723"/>
    </source>
</evidence>
<accession>A0A7T1F1X6</accession>
<evidence type="ECO:0000256" key="4">
    <source>
        <dbReference type="ARBA" id="ARBA00023004"/>
    </source>
</evidence>
<evidence type="ECO:0000313" key="8">
    <source>
        <dbReference type="EMBL" id="QPM67172.1"/>
    </source>
</evidence>
<keyword evidence="4" id="KW-0408">Iron</keyword>
<dbReference type="Pfam" id="PF05681">
    <property type="entry name" value="Fumerase"/>
    <property type="match status" value="1"/>
</dbReference>
<keyword evidence="9" id="KW-1185">Reference proteome</keyword>
<evidence type="ECO:0000256" key="5">
    <source>
        <dbReference type="ARBA" id="ARBA00023014"/>
    </source>
</evidence>
<feature type="domain" description="Fe-S hydro-lyase tartrate dehydratase alpha-type catalytic" evidence="7">
    <location>
        <begin position="15"/>
        <end position="277"/>
    </location>
</feature>
<keyword evidence="2" id="KW-0004">4Fe-4S</keyword>
<dbReference type="EC" id="4.2.1.32" evidence="8"/>
<dbReference type="EMBL" id="CP065383">
    <property type="protein sequence ID" value="QPM67172.1"/>
    <property type="molecule type" value="Genomic_DNA"/>
</dbReference>
<organism evidence="8 9">
    <name type="scientific">Atribacter laminatus</name>
    <dbReference type="NCBI Taxonomy" id="2847778"/>
    <lineage>
        <taxon>Bacteria</taxon>
        <taxon>Pseudomonadati</taxon>
        <taxon>Atribacterota</taxon>
        <taxon>Atribacteria</taxon>
        <taxon>Atribacterales</taxon>
        <taxon>Atribacteraceae</taxon>
        <taxon>Atribacter</taxon>
    </lineage>
</organism>
<keyword evidence="3" id="KW-0479">Metal-binding</keyword>
<sequence length="281" mass="31015">MMKYISHEELISPLESALIEMNIKSPEKLQNCMMGALTQEKSDPAREMFSEILENYVIAQEECLPLCQDTGMVMAEVSIGIEVVLTGGTFQEALNEAIRRAYQKSYFRKSILSDPLIGKNTGDNTPGIVFIQQTSGNEFRVNLLIKGGGCDNISALKMMTPGIASDEIKKFVLQELDKNASRACPPLIVGIGIGGNAAYAMYLASRALGRPLGTPNRCKEYHQWEEQWKNEINQLGIGPQGVGGKMTCLEVRIESHPSHIASLPVGMVCSCHVFRQKMLSW</sequence>
<evidence type="ECO:0000313" key="9">
    <source>
        <dbReference type="Proteomes" id="UP000594463"/>
    </source>
</evidence>
<dbReference type="Proteomes" id="UP000594463">
    <property type="component" value="Chromosome"/>
</dbReference>
<evidence type="ECO:0000256" key="1">
    <source>
        <dbReference type="ARBA" id="ARBA00008876"/>
    </source>
</evidence>
<keyword evidence="6 8" id="KW-0456">Lyase</keyword>
<dbReference type="NCBIfam" id="TIGR00722">
    <property type="entry name" value="ttdA_fumA_fumB"/>
    <property type="match status" value="1"/>
</dbReference>
<dbReference type="InterPro" id="IPR004646">
    <property type="entry name" value="Fe-S_hydro-lyase_TtdA-typ_cat"/>
</dbReference>
<dbReference type="NCBIfam" id="NF004885">
    <property type="entry name" value="PRK06246.1"/>
    <property type="match status" value="1"/>
</dbReference>
<dbReference type="GO" id="GO:0046872">
    <property type="term" value="F:metal ion binding"/>
    <property type="evidence" value="ECO:0007669"/>
    <property type="project" value="UniProtKB-KW"/>
</dbReference>
<dbReference type="KEGG" id="alam:RT761_00364"/>